<sequence>FSMKPLRSRGLSFSRFVFGDDSGYLFVYQYADDRLHEIHRSKVKGEVSLVATGAVTGGLSDEILTISDDKQLTLHGIDQGELKQLANIRAPSAITSVQIGHLLDNAGADGQIVSCQGNSNITVLSYESRMLTPEASIRPVKKAAEALVTLGDVDGNGSVEIVQSVGRTLYLMSMVPD</sequence>
<protein>
    <submittedName>
        <fullName evidence="1">Uncharacterized protein</fullName>
    </submittedName>
</protein>
<organism evidence="1">
    <name type="scientific">marine sediment metagenome</name>
    <dbReference type="NCBI Taxonomy" id="412755"/>
    <lineage>
        <taxon>unclassified sequences</taxon>
        <taxon>metagenomes</taxon>
        <taxon>ecological metagenomes</taxon>
    </lineage>
</organism>
<evidence type="ECO:0000313" key="1">
    <source>
        <dbReference type="EMBL" id="GAG44425.1"/>
    </source>
</evidence>
<name>X0XML9_9ZZZZ</name>
<dbReference type="AlphaFoldDB" id="X0XML9"/>
<comment type="caution">
    <text evidence="1">The sequence shown here is derived from an EMBL/GenBank/DDBJ whole genome shotgun (WGS) entry which is preliminary data.</text>
</comment>
<dbReference type="EMBL" id="BARS01053980">
    <property type="protein sequence ID" value="GAG44425.1"/>
    <property type="molecule type" value="Genomic_DNA"/>
</dbReference>
<feature type="non-terminal residue" evidence="1">
    <location>
        <position position="1"/>
    </location>
</feature>
<reference evidence="1" key="1">
    <citation type="journal article" date="2014" name="Front. Microbiol.">
        <title>High frequency of phylogenetically diverse reductive dehalogenase-homologous genes in deep subseafloor sedimentary metagenomes.</title>
        <authorList>
            <person name="Kawai M."/>
            <person name="Futagami T."/>
            <person name="Toyoda A."/>
            <person name="Takaki Y."/>
            <person name="Nishi S."/>
            <person name="Hori S."/>
            <person name="Arai W."/>
            <person name="Tsubouchi T."/>
            <person name="Morono Y."/>
            <person name="Uchiyama I."/>
            <person name="Ito T."/>
            <person name="Fujiyama A."/>
            <person name="Inagaki F."/>
            <person name="Takami H."/>
        </authorList>
    </citation>
    <scope>NUCLEOTIDE SEQUENCE</scope>
    <source>
        <strain evidence="1">Expedition CK06-06</strain>
    </source>
</reference>
<gene>
    <name evidence="1" type="ORF">S01H1_79998</name>
</gene>
<proteinExistence type="predicted"/>
<accession>X0XML9</accession>
<dbReference type="SUPFAM" id="SSF69322">
    <property type="entry name" value="Tricorn protease domain 2"/>
    <property type="match status" value="1"/>
</dbReference>